<dbReference type="PANTHER" id="PTHR45642:SF12">
    <property type="entry name" value="OS09G0132900 PROTEIN"/>
    <property type="match status" value="1"/>
</dbReference>
<dbReference type="PANTHER" id="PTHR45642">
    <property type="entry name" value="GDSL ESTERASE/LIPASE EXL3"/>
    <property type="match status" value="1"/>
</dbReference>
<dbReference type="InterPro" id="IPR001087">
    <property type="entry name" value="GDSL"/>
</dbReference>
<dbReference type="InterPro" id="IPR035669">
    <property type="entry name" value="SGNH_plant_lipase-like"/>
</dbReference>
<keyword evidence="3" id="KW-1185">Reference proteome</keyword>
<name>A0AAV8DF97_9POAL</name>
<dbReference type="Proteomes" id="UP001140206">
    <property type="component" value="Chromosome 4"/>
</dbReference>
<proteinExistence type="inferred from homology"/>
<comment type="caution">
    <text evidence="2">The sequence shown here is derived from an EMBL/GenBank/DDBJ whole genome shotgun (WGS) entry which is preliminary data.</text>
</comment>
<dbReference type="Pfam" id="PF00657">
    <property type="entry name" value="Lipase_GDSL"/>
    <property type="match status" value="1"/>
</dbReference>
<dbReference type="AlphaFoldDB" id="A0AAV8DF97"/>
<protein>
    <submittedName>
        <fullName evidence="2">GDSL esterase/lipase</fullName>
    </submittedName>
</protein>
<dbReference type="CDD" id="cd01837">
    <property type="entry name" value="SGNH_plant_lipase_like"/>
    <property type="match status" value="1"/>
</dbReference>
<reference evidence="2" key="1">
    <citation type="submission" date="2022-08" db="EMBL/GenBank/DDBJ databases">
        <authorList>
            <person name="Marques A."/>
        </authorList>
    </citation>
    <scope>NUCLEOTIDE SEQUENCE</scope>
    <source>
        <strain evidence="2">RhyPub2mFocal</strain>
        <tissue evidence="2">Leaves</tissue>
    </source>
</reference>
<dbReference type="InterPro" id="IPR050592">
    <property type="entry name" value="GDSL_lipolytic_enzyme"/>
</dbReference>
<comment type="similarity">
    <text evidence="1">Belongs to the 'GDSL' lipolytic enzyme family.</text>
</comment>
<organism evidence="2 3">
    <name type="scientific">Rhynchospora pubera</name>
    <dbReference type="NCBI Taxonomy" id="906938"/>
    <lineage>
        <taxon>Eukaryota</taxon>
        <taxon>Viridiplantae</taxon>
        <taxon>Streptophyta</taxon>
        <taxon>Embryophyta</taxon>
        <taxon>Tracheophyta</taxon>
        <taxon>Spermatophyta</taxon>
        <taxon>Magnoliopsida</taxon>
        <taxon>Liliopsida</taxon>
        <taxon>Poales</taxon>
        <taxon>Cyperaceae</taxon>
        <taxon>Cyperoideae</taxon>
        <taxon>Rhynchosporeae</taxon>
        <taxon>Rhynchospora</taxon>
    </lineage>
</organism>
<evidence type="ECO:0000313" key="3">
    <source>
        <dbReference type="Proteomes" id="UP001140206"/>
    </source>
</evidence>
<dbReference type="InterPro" id="IPR036514">
    <property type="entry name" value="SGNH_hydro_sf"/>
</dbReference>
<dbReference type="FunFam" id="3.40.50.1110:FF:000003">
    <property type="entry name" value="GDSL esterase/lipase APG"/>
    <property type="match status" value="1"/>
</dbReference>
<accession>A0AAV8DF97</accession>
<dbReference type="GO" id="GO:0016788">
    <property type="term" value="F:hydrolase activity, acting on ester bonds"/>
    <property type="evidence" value="ECO:0007669"/>
    <property type="project" value="InterPro"/>
</dbReference>
<sequence>MFSLLDCTYVTRADVSAVIVFGDSTVDSGNNNFITTIAKSNFRPYGKDFCSGVPTGRFSNGRLPTDFISEAFGLPQIVPAFLDPSYTIKHFVSGVCFASAGTGWDRVTAGIFNVISISKQLEYYKQYQRMLKEHQGEVKAKRTIREALHVICLGSNDFIENYFLLPIRSSQLTVSEYVNFLISIVNNFVREIYELGARKIGIIGLGPIGCIPVERTINFAAFGKCREEMNDAAREFNVKLQQLVATLNTELCGLRIVLGDIFDLGLDIISNPTAYGFKNVARGCCGTGLFEVSILCNSLSPTCCNAEEYSFWDAVHPSQRAYHIREACASPLPNRSPPPLNPSTSISPPFHRIKVPTRLPHYPLAISTFGSSIDGLSSSYFSTEVFREMERTRRFWPPFDLEHSGVLSIDFQVVLQSSFED</sequence>
<dbReference type="Gene3D" id="3.40.50.1110">
    <property type="entry name" value="SGNH hydrolase"/>
    <property type="match status" value="1"/>
</dbReference>
<dbReference type="EMBL" id="JAMFTS010000004">
    <property type="protein sequence ID" value="KAJ4765056.1"/>
    <property type="molecule type" value="Genomic_DNA"/>
</dbReference>
<evidence type="ECO:0000256" key="1">
    <source>
        <dbReference type="ARBA" id="ARBA00008668"/>
    </source>
</evidence>
<dbReference type="SUPFAM" id="SSF52266">
    <property type="entry name" value="SGNH hydrolase"/>
    <property type="match status" value="1"/>
</dbReference>
<gene>
    <name evidence="2" type="ORF">LUZ62_075431</name>
</gene>
<evidence type="ECO:0000313" key="2">
    <source>
        <dbReference type="EMBL" id="KAJ4765056.1"/>
    </source>
</evidence>